<reference evidence="1" key="1">
    <citation type="submission" date="2018-05" db="EMBL/GenBank/DDBJ databases">
        <authorList>
            <person name="Lanie J.A."/>
            <person name="Ng W.-L."/>
            <person name="Kazmierczak K.M."/>
            <person name="Andrzejewski T.M."/>
            <person name="Davidsen T.M."/>
            <person name="Wayne K.J."/>
            <person name="Tettelin H."/>
            <person name="Glass J.I."/>
            <person name="Rusch D."/>
            <person name="Podicherti R."/>
            <person name="Tsui H.-C.T."/>
            <person name="Winkler M.E."/>
        </authorList>
    </citation>
    <scope>NUCLEOTIDE SEQUENCE</scope>
</reference>
<protein>
    <submittedName>
        <fullName evidence="1">Uncharacterized protein</fullName>
    </submittedName>
</protein>
<name>A0A381TQJ6_9ZZZZ</name>
<dbReference type="AlphaFoldDB" id="A0A381TQJ6"/>
<sequence length="44" mass="4610">MFPTNWDVIGLEVLPDFGIGADNVNLPVVGAGCESGQYQQLGST</sequence>
<evidence type="ECO:0000313" key="1">
    <source>
        <dbReference type="EMBL" id="SVA18300.1"/>
    </source>
</evidence>
<organism evidence="1">
    <name type="scientific">marine metagenome</name>
    <dbReference type="NCBI Taxonomy" id="408172"/>
    <lineage>
        <taxon>unclassified sequences</taxon>
        <taxon>metagenomes</taxon>
        <taxon>ecological metagenomes</taxon>
    </lineage>
</organism>
<dbReference type="EMBL" id="UINC01004991">
    <property type="protein sequence ID" value="SVA18300.1"/>
    <property type="molecule type" value="Genomic_DNA"/>
</dbReference>
<proteinExistence type="predicted"/>
<accession>A0A381TQJ6</accession>
<gene>
    <name evidence="1" type="ORF">METZ01_LOCUS71154</name>
</gene>